<name>A0A927WT10_SELRU</name>
<gene>
    <name evidence="2" type="ORF">E7201_09520</name>
</gene>
<dbReference type="EMBL" id="SVBY01000079">
    <property type="protein sequence ID" value="MBE6093387.1"/>
    <property type="molecule type" value="Genomic_DNA"/>
</dbReference>
<accession>A0A927WT10</accession>
<comment type="caution">
    <text evidence="2">The sequence shown here is derived from an EMBL/GenBank/DDBJ whole genome shotgun (WGS) entry which is preliminary data.</text>
</comment>
<evidence type="ECO:0000313" key="2">
    <source>
        <dbReference type="EMBL" id="MBE6093387.1"/>
    </source>
</evidence>
<sequence length="191" mass="20297">MEFRLEKWYRPLAGCGLFLLLAGLAGAWYADEAEKPPLVLQADEGKEKVVQEDSLAIRGLQEANEQKELRNPFSMLHETEQESEHMDLPAKQPMENGKAKTDKSLAVSPAAGNGSQMPAGNEPAISLCGIVEGGGQRLALLKVGNNTVTAGLGEMVSDWQVTGISAAAVTVERSGQVQVLPLVMNGEAGAK</sequence>
<dbReference type="Proteomes" id="UP000761380">
    <property type="component" value="Unassembled WGS sequence"/>
</dbReference>
<evidence type="ECO:0000313" key="3">
    <source>
        <dbReference type="Proteomes" id="UP000761380"/>
    </source>
</evidence>
<protein>
    <recommendedName>
        <fullName evidence="4">Type IV pilus biogenesis protein PilP</fullName>
    </recommendedName>
</protein>
<evidence type="ECO:0000256" key="1">
    <source>
        <dbReference type="SAM" id="MobiDB-lite"/>
    </source>
</evidence>
<reference evidence="2" key="1">
    <citation type="submission" date="2019-04" db="EMBL/GenBank/DDBJ databases">
        <title>Evolution of Biomass-Degrading Anaerobic Consortia Revealed by Metagenomics.</title>
        <authorList>
            <person name="Peng X."/>
        </authorList>
    </citation>
    <scope>NUCLEOTIDE SEQUENCE</scope>
    <source>
        <strain evidence="2">SIG240</strain>
    </source>
</reference>
<dbReference type="AlphaFoldDB" id="A0A927WT10"/>
<feature type="region of interest" description="Disordered" evidence="1">
    <location>
        <begin position="78"/>
        <end position="99"/>
    </location>
</feature>
<evidence type="ECO:0008006" key="4">
    <source>
        <dbReference type="Google" id="ProtNLM"/>
    </source>
</evidence>
<feature type="compositionally biased region" description="Basic and acidic residues" evidence="1">
    <location>
        <begin position="78"/>
        <end position="88"/>
    </location>
</feature>
<proteinExistence type="predicted"/>
<organism evidence="2 3">
    <name type="scientific">Selenomonas ruminantium</name>
    <dbReference type="NCBI Taxonomy" id="971"/>
    <lineage>
        <taxon>Bacteria</taxon>
        <taxon>Bacillati</taxon>
        <taxon>Bacillota</taxon>
        <taxon>Negativicutes</taxon>
        <taxon>Selenomonadales</taxon>
        <taxon>Selenomonadaceae</taxon>
        <taxon>Selenomonas</taxon>
    </lineage>
</organism>